<dbReference type="SUPFAM" id="SSF158682">
    <property type="entry name" value="TerB-like"/>
    <property type="match status" value="1"/>
</dbReference>
<proteinExistence type="predicted"/>
<dbReference type="Pfam" id="PF05099">
    <property type="entry name" value="TerB"/>
    <property type="match status" value="1"/>
</dbReference>
<accession>A0A520RWZ9</accession>
<organism evidence="2 3">
    <name type="scientific">OM182 bacterium</name>
    <dbReference type="NCBI Taxonomy" id="2510334"/>
    <lineage>
        <taxon>Bacteria</taxon>
        <taxon>Pseudomonadati</taxon>
        <taxon>Pseudomonadota</taxon>
        <taxon>Gammaproteobacteria</taxon>
        <taxon>OMG group</taxon>
        <taxon>OM182 clade</taxon>
    </lineage>
</organism>
<dbReference type="CDD" id="cd07313">
    <property type="entry name" value="terB_like_2"/>
    <property type="match status" value="1"/>
</dbReference>
<reference evidence="2 3" key="1">
    <citation type="submission" date="2019-02" db="EMBL/GenBank/DDBJ databases">
        <title>Prokaryotic population dynamics and viral predation in marine succession experiment using metagenomics: the confinement effect.</title>
        <authorList>
            <person name="Haro-Moreno J.M."/>
            <person name="Rodriguez-Valera F."/>
            <person name="Lopez-Perez M."/>
        </authorList>
    </citation>
    <scope>NUCLEOTIDE SEQUENCE [LARGE SCALE GENOMIC DNA]</scope>
    <source>
        <strain evidence="2">MED-G157</strain>
    </source>
</reference>
<name>A0A520RWZ9_9GAMM</name>
<evidence type="ECO:0000259" key="1">
    <source>
        <dbReference type="Pfam" id="PF05099"/>
    </source>
</evidence>
<dbReference type="InterPro" id="IPR029024">
    <property type="entry name" value="TerB-like"/>
</dbReference>
<dbReference type="EMBL" id="SHAG01000063">
    <property type="protein sequence ID" value="RZO74756.1"/>
    <property type="molecule type" value="Genomic_DNA"/>
</dbReference>
<gene>
    <name evidence="2" type="ORF">EVA68_08460</name>
</gene>
<sequence length="149" mass="17457">MINNITRFFTETFLNQEEQQDTQQRGIEFAMAALLIEVSRSDEKRTNDEKISIISTLQSLFDFNQEELDNLVELAEDAVEEAHDLHQFTRLLNKHYDYSGRKELVVQLWRVAYADGRVDKFEEHIIRRIAGLLHIDNSDFVQAKVSARN</sequence>
<dbReference type="AlphaFoldDB" id="A0A520RWZ9"/>
<dbReference type="Gene3D" id="1.10.3680.10">
    <property type="entry name" value="TerB-like"/>
    <property type="match status" value="1"/>
</dbReference>
<dbReference type="InterPro" id="IPR007791">
    <property type="entry name" value="DjlA_N"/>
</dbReference>
<comment type="caution">
    <text evidence="2">The sequence shown here is derived from an EMBL/GenBank/DDBJ whole genome shotgun (WGS) entry which is preliminary data.</text>
</comment>
<feature type="domain" description="Co-chaperone DjlA N-terminal" evidence="1">
    <location>
        <begin position="29"/>
        <end position="144"/>
    </location>
</feature>
<evidence type="ECO:0000313" key="3">
    <source>
        <dbReference type="Proteomes" id="UP000316199"/>
    </source>
</evidence>
<dbReference type="Proteomes" id="UP000316199">
    <property type="component" value="Unassembled WGS sequence"/>
</dbReference>
<protein>
    <submittedName>
        <fullName evidence="2">TerB family tellurite resistance protein</fullName>
    </submittedName>
</protein>
<evidence type="ECO:0000313" key="2">
    <source>
        <dbReference type="EMBL" id="RZO74756.1"/>
    </source>
</evidence>